<sequence>MKTTPATIRPEYKRPASVLVVVFTRAGECLLMRRIQPQRFWQSVTGSLRPGENPRHAALRELREETGLLGAAHLINLHQSRLFPIIQAWRQRYAKHHHFNREYWFGVCLPERRFIRLNQAEHSEYRWLRFDRALELANSWTNRAALRLLAPLVNSSLPIASAV</sequence>
<evidence type="ECO:0000256" key="2">
    <source>
        <dbReference type="PIRSR" id="PIRSR603564-1"/>
    </source>
</evidence>
<keyword evidence="6" id="KW-1185">Reference proteome</keyword>
<dbReference type="GO" id="GO:0006167">
    <property type="term" value="P:AMP biosynthetic process"/>
    <property type="evidence" value="ECO:0007669"/>
    <property type="project" value="TreeGrafter"/>
</dbReference>
<evidence type="ECO:0000313" key="6">
    <source>
        <dbReference type="Proteomes" id="UP000548632"/>
    </source>
</evidence>
<dbReference type="AlphaFoldDB" id="A0A839H7G0"/>
<feature type="binding site" evidence="2">
    <location>
        <position position="34"/>
    </location>
    <ligand>
        <name>substrate</name>
    </ligand>
</feature>
<protein>
    <submittedName>
        <fullName evidence="5">Dihydroneopterin triphosphate diphosphatase</fullName>
        <ecNumber evidence="5">3.6.1.67</ecNumber>
    </submittedName>
</protein>
<keyword evidence="3" id="KW-0460">Magnesium</keyword>
<keyword evidence="1 5" id="KW-0378">Hydrolase</keyword>
<dbReference type="InterPro" id="IPR015797">
    <property type="entry name" value="NUDIX_hydrolase-like_dom_sf"/>
</dbReference>
<dbReference type="InterPro" id="IPR020084">
    <property type="entry name" value="NUDIX_hydrolase_CS"/>
</dbReference>
<comment type="cofactor">
    <cofactor evidence="3">
        <name>Mg(2+)</name>
        <dbReference type="ChEBI" id="CHEBI:18420"/>
    </cofactor>
    <text evidence="3">Binds 1 Mg(2+) ion per subunit.</text>
</comment>
<evidence type="ECO:0000259" key="4">
    <source>
        <dbReference type="PROSITE" id="PS51462"/>
    </source>
</evidence>
<dbReference type="Pfam" id="PF00293">
    <property type="entry name" value="NUDIX"/>
    <property type="match status" value="1"/>
</dbReference>
<feature type="binding site" evidence="2">
    <location>
        <position position="45"/>
    </location>
    <ligand>
        <name>substrate</name>
    </ligand>
</feature>
<reference evidence="5 6" key="1">
    <citation type="journal article" date="2020" name="Arch. Microbiol.">
        <title>The genome sequence of the giant phototrophic gammaproteobacterium Thiospirillum jenense gives insight into its physiological properties and phylogenetic relationships.</title>
        <authorList>
            <person name="Imhoff J.F."/>
            <person name="Meyer T.E."/>
            <person name="Kyndt J.A."/>
        </authorList>
    </citation>
    <scope>NUCLEOTIDE SEQUENCE [LARGE SCALE GENOMIC DNA]</scope>
    <source>
        <strain evidence="5 6">DSM 216</strain>
    </source>
</reference>
<dbReference type="NCBIfam" id="NF006961">
    <property type="entry name" value="PRK09438.1"/>
    <property type="match status" value="1"/>
</dbReference>
<evidence type="ECO:0000313" key="5">
    <source>
        <dbReference type="EMBL" id="MBB1125144.1"/>
    </source>
</evidence>
<feature type="binding site" evidence="3">
    <location>
        <position position="65"/>
    </location>
    <ligand>
        <name>Mg(2+)</name>
        <dbReference type="ChEBI" id="CHEBI:18420"/>
    </ligand>
</feature>
<keyword evidence="3" id="KW-0479">Metal-binding</keyword>
<feature type="binding site" evidence="3">
    <location>
        <position position="121"/>
    </location>
    <ligand>
        <name>Mg(2+)</name>
        <dbReference type="ChEBI" id="CHEBI:18420"/>
    </ligand>
</feature>
<dbReference type="SUPFAM" id="SSF55811">
    <property type="entry name" value="Nudix"/>
    <property type="match status" value="1"/>
</dbReference>
<dbReference type="GO" id="GO:0046656">
    <property type="term" value="P:folic acid biosynthetic process"/>
    <property type="evidence" value="ECO:0007669"/>
    <property type="project" value="InterPro"/>
</dbReference>
<evidence type="ECO:0000256" key="3">
    <source>
        <dbReference type="PIRSR" id="PIRSR603564-2"/>
    </source>
</evidence>
<dbReference type="EC" id="3.6.1.67" evidence="5"/>
<feature type="binding site" evidence="2">
    <location>
        <position position="13"/>
    </location>
    <ligand>
        <name>substrate</name>
    </ligand>
</feature>
<dbReference type="PROSITE" id="PS00893">
    <property type="entry name" value="NUDIX_BOX"/>
    <property type="match status" value="1"/>
</dbReference>
<feature type="binding site" evidence="3">
    <location>
        <position position="61"/>
    </location>
    <ligand>
        <name>Mg(2+)</name>
        <dbReference type="ChEBI" id="CHEBI:18420"/>
    </ligand>
</feature>
<organism evidence="5 6">
    <name type="scientific">Thiospirillum jenense</name>
    <dbReference type="NCBI Taxonomy" id="1653858"/>
    <lineage>
        <taxon>Bacteria</taxon>
        <taxon>Pseudomonadati</taxon>
        <taxon>Pseudomonadota</taxon>
        <taxon>Gammaproteobacteria</taxon>
        <taxon>Chromatiales</taxon>
        <taxon>Chromatiaceae</taxon>
        <taxon>Thiospirillum</taxon>
    </lineage>
</organism>
<gene>
    <name evidence="5" type="primary">nudB</name>
    <name evidence="5" type="ORF">HUK38_02725</name>
</gene>
<dbReference type="EMBL" id="JABVCQ010000004">
    <property type="protein sequence ID" value="MBB1125144.1"/>
    <property type="molecule type" value="Genomic_DNA"/>
</dbReference>
<dbReference type="CDD" id="cd04664">
    <property type="entry name" value="NUDIX_DHNTPase_like"/>
    <property type="match status" value="1"/>
</dbReference>
<dbReference type="GO" id="GO:0008828">
    <property type="term" value="F:dATP diphosphatase activity"/>
    <property type="evidence" value="ECO:0007669"/>
    <property type="project" value="InterPro"/>
</dbReference>
<dbReference type="InterPro" id="IPR051325">
    <property type="entry name" value="Nudix_hydrolase_domain"/>
</dbReference>
<dbReference type="GO" id="GO:0006754">
    <property type="term" value="P:ATP biosynthetic process"/>
    <property type="evidence" value="ECO:0007669"/>
    <property type="project" value="TreeGrafter"/>
</dbReference>
<dbReference type="InterPro" id="IPR000086">
    <property type="entry name" value="NUDIX_hydrolase_dom"/>
</dbReference>
<proteinExistence type="predicted"/>
<dbReference type="GO" id="GO:0004081">
    <property type="term" value="F:bis(5'-nucleosyl)-tetraphosphatase (asymmetrical) activity"/>
    <property type="evidence" value="ECO:0007669"/>
    <property type="project" value="TreeGrafter"/>
</dbReference>
<dbReference type="InterPro" id="IPR003564">
    <property type="entry name" value="DHNTPase"/>
</dbReference>
<dbReference type="PRINTS" id="PR01404">
    <property type="entry name" value="NPPPHYDRLASE"/>
</dbReference>
<feature type="binding site" evidence="2">
    <location>
        <position position="139"/>
    </location>
    <ligand>
        <name>substrate</name>
    </ligand>
</feature>
<accession>A0A839H7G0</accession>
<dbReference type="Proteomes" id="UP000548632">
    <property type="component" value="Unassembled WGS sequence"/>
</dbReference>
<dbReference type="GO" id="GO:0019177">
    <property type="term" value="F:dihydroneopterin triphosphate pyrophosphohydrolase activity"/>
    <property type="evidence" value="ECO:0007669"/>
    <property type="project" value="UniProtKB-EC"/>
</dbReference>
<dbReference type="PANTHER" id="PTHR21340:SF0">
    <property type="entry name" value="BIS(5'-NUCLEOSYL)-TETRAPHOSPHATASE [ASYMMETRICAL]"/>
    <property type="match status" value="1"/>
</dbReference>
<dbReference type="PANTHER" id="PTHR21340">
    <property type="entry name" value="DIADENOSINE 5,5-P1,P4-TETRAPHOSPHATE PYROPHOSPHOHYDROLASE MUTT"/>
    <property type="match status" value="1"/>
</dbReference>
<evidence type="ECO:0000256" key="1">
    <source>
        <dbReference type="ARBA" id="ARBA00022801"/>
    </source>
</evidence>
<name>A0A839H7G0_9GAMM</name>
<dbReference type="Gene3D" id="3.90.79.10">
    <property type="entry name" value="Nucleoside Triphosphate Pyrophosphohydrolase"/>
    <property type="match status" value="1"/>
</dbReference>
<comment type="caution">
    <text evidence="5">The sequence shown here is derived from an EMBL/GenBank/DDBJ whole genome shotgun (WGS) entry which is preliminary data.</text>
</comment>
<dbReference type="PROSITE" id="PS51462">
    <property type="entry name" value="NUDIX"/>
    <property type="match status" value="1"/>
</dbReference>
<dbReference type="GO" id="GO:0046872">
    <property type="term" value="F:metal ion binding"/>
    <property type="evidence" value="ECO:0007669"/>
    <property type="project" value="UniProtKB-KW"/>
</dbReference>
<feature type="domain" description="Nudix hydrolase" evidence="4">
    <location>
        <begin position="13"/>
        <end position="150"/>
    </location>
</feature>